<proteinExistence type="predicted"/>
<reference evidence="1 2" key="1">
    <citation type="journal article" date="2013" name="Genome Biol. Evol.">
        <title>Genomic Diversity of "Deep Ecotype" Alteromonas macleodii Isolates: Evidence for Pan-Mediterranean Clonal Frames.</title>
        <authorList>
            <person name="Lopez-Perez M."/>
            <person name="Gonzaga A."/>
            <person name="Rodriguez-Valera F."/>
        </authorList>
    </citation>
    <scope>NUCLEOTIDE SEQUENCE [LARGE SCALE GENOMIC DNA]</scope>
    <source>
        <strain evidence="2">'English Channel 615'</strain>
    </source>
</reference>
<dbReference type="EMBL" id="CP004846">
    <property type="protein sequence ID" value="AGP78360.1"/>
    <property type="molecule type" value="Genomic_DNA"/>
</dbReference>
<dbReference type="HOGENOM" id="CLU_2448132_0_0_6"/>
<name>S5AEN3_9ALTE</name>
<evidence type="ECO:0000313" key="1">
    <source>
        <dbReference type="EMBL" id="AGP78360.1"/>
    </source>
</evidence>
<dbReference type="BioCyc" id="AMAC1300253:G12YX-1978-MONOMER"/>
<dbReference type="KEGG" id="amh:I633_12340"/>
<dbReference type="AlphaFoldDB" id="S5AEN3"/>
<dbReference type="Proteomes" id="UP000014909">
    <property type="component" value="Chromosome"/>
</dbReference>
<organism evidence="1 2">
    <name type="scientific">Alteromonas mediterranea 615</name>
    <dbReference type="NCBI Taxonomy" id="1300253"/>
    <lineage>
        <taxon>Bacteria</taxon>
        <taxon>Pseudomonadati</taxon>
        <taxon>Pseudomonadota</taxon>
        <taxon>Gammaproteobacteria</taxon>
        <taxon>Alteromonadales</taxon>
        <taxon>Alteromonadaceae</taxon>
        <taxon>Alteromonas/Salinimonas group</taxon>
        <taxon>Alteromonas</taxon>
    </lineage>
</organism>
<protein>
    <submittedName>
        <fullName evidence="1">Uncharacterized protein</fullName>
    </submittedName>
</protein>
<evidence type="ECO:0000313" key="2">
    <source>
        <dbReference type="Proteomes" id="UP000014909"/>
    </source>
</evidence>
<accession>S5AEN3</accession>
<sequence length="89" mass="10138">MPSGPDKSCTLKPNTMLFESVKMKNTAERNEWGFTKESNDRKSRQLLKKTHTDLRTRKICMGKVYGLLSNNVNKRCLALIHVSATAQHC</sequence>
<gene>
    <name evidence="1" type="ORF">I633_12340</name>
</gene>